<dbReference type="GO" id="GO:0005886">
    <property type="term" value="C:plasma membrane"/>
    <property type="evidence" value="ECO:0007669"/>
    <property type="project" value="UniProtKB-SubCell"/>
</dbReference>
<evidence type="ECO:0000256" key="1">
    <source>
        <dbReference type="ARBA" id="ARBA00004651"/>
    </source>
</evidence>
<feature type="transmembrane region" description="Helical" evidence="7">
    <location>
        <begin position="6"/>
        <end position="27"/>
    </location>
</feature>
<keyword evidence="6 7" id="KW-0472">Membrane</keyword>
<evidence type="ECO:0000313" key="11">
    <source>
        <dbReference type="Proteomes" id="UP000230922"/>
    </source>
</evidence>
<dbReference type="Pfam" id="PF01478">
    <property type="entry name" value="Peptidase_A24"/>
    <property type="match status" value="1"/>
</dbReference>
<proteinExistence type="inferred from homology"/>
<evidence type="ECO:0000256" key="4">
    <source>
        <dbReference type="ARBA" id="ARBA00022692"/>
    </source>
</evidence>
<feature type="transmembrane region" description="Helical" evidence="7">
    <location>
        <begin position="161"/>
        <end position="182"/>
    </location>
</feature>
<dbReference type="PANTHER" id="PTHR30487:SF0">
    <property type="entry name" value="PREPILIN LEADER PEPTIDASE_N-METHYLTRANSFERASE-RELATED"/>
    <property type="match status" value="1"/>
</dbReference>
<comment type="subcellular location">
    <subcellularLocation>
        <location evidence="1">Cell membrane</location>
        <topology evidence="1">Multi-pass membrane protein</topology>
    </subcellularLocation>
</comment>
<name>A0A2H0VBT8_9BACT</name>
<protein>
    <submittedName>
        <fullName evidence="10">Prepilin peptidase</fullName>
    </submittedName>
</protein>
<dbReference type="GO" id="GO:0004190">
    <property type="term" value="F:aspartic-type endopeptidase activity"/>
    <property type="evidence" value="ECO:0007669"/>
    <property type="project" value="InterPro"/>
</dbReference>
<comment type="caution">
    <text evidence="10">The sequence shown here is derived from an EMBL/GenBank/DDBJ whole genome shotgun (WGS) entry which is preliminary data.</text>
</comment>
<evidence type="ECO:0000259" key="9">
    <source>
        <dbReference type="Pfam" id="PF06750"/>
    </source>
</evidence>
<gene>
    <name evidence="10" type="ORF">COT92_00475</name>
</gene>
<reference evidence="11" key="1">
    <citation type="submission" date="2017-09" db="EMBL/GenBank/DDBJ databases">
        <title>Depth-based differentiation of microbial function through sediment-hosted aquifers and enrichment of novel symbionts in the deep terrestrial subsurface.</title>
        <authorList>
            <person name="Probst A.J."/>
            <person name="Ladd B."/>
            <person name="Jarett J.K."/>
            <person name="Geller-Mcgrath D.E."/>
            <person name="Sieber C.M.K."/>
            <person name="Emerson J.B."/>
            <person name="Anantharaman K."/>
            <person name="Thomas B.C."/>
            <person name="Malmstrom R."/>
            <person name="Stieglmeier M."/>
            <person name="Klingl A."/>
            <person name="Woyke T."/>
            <person name="Ryan C.M."/>
            <person name="Banfield J.F."/>
        </authorList>
    </citation>
    <scope>NUCLEOTIDE SEQUENCE [LARGE SCALE GENOMIC DNA]</scope>
</reference>
<evidence type="ECO:0000256" key="5">
    <source>
        <dbReference type="ARBA" id="ARBA00022989"/>
    </source>
</evidence>
<keyword evidence="3" id="KW-1003">Cell membrane</keyword>
<sequence>MEIFIGAIIFMFGSVIGSFLNVVILRLPKEKKLTGRSACENCGAALSAPELVPLFSYIGLRGKCKNCGKDISPRYFIVEFITGFLFLAGWLFIQPQDLTGLMLLLKWFVALSVLLVVFVTDLEHFLIFDNVIFTGIVLASIINLVLDITGTGSAFSIRGEFLGGLAAAVAAALPFFIIWYISKGSWMGFGDVKLALFLGVVLGIPLVGVGIFLAVILGGAVSIMLLLSGRKKLKSPVPFGVFLAFASAFTLFYGGRFLNWYLAILGF</sequence>
<evidence type="ECO:0000313" key="10">
    <source>
        <dbReference type="EMBL" id="PIR96555.1"/>
    </source>
</evidence>
<feature type="domain" description="Prepilin peptidase A24 N-terminal" evidence="9">
    <location>
        <begin position="12"/>
        <end position="90"/>
    </location>
</feature>
<dbReference type="GO" id="GO:0006465">
    <property type="term" value="P:signal peptide processing"/>
    <property type="evidence" value="ECO:0007669"/>
    <property type="project" value="TreeGrafter"/>
</dbReference>
<evidence type="ECO:0000256" key="3">
    <source>
        <dbReference type="ARBA" id="ARBA00022475"/>
    </source>
</evidence>
<accession>A0A2H0VBT8</accession>
<dbReference type="AlphaFoldDB" id="A0A2H0VBT8"/>
<evidence type="ECO:0000256" key="2">
    <source>
        <dbReference type="ARBA" id="ARBA00005801"/>
    </source>
</evidence>
<feature type="transmembrane region" description="Helical" evidence="7">
    <location>
        <begin position="99"/>
        <end position="119"/>
    </location>
</feature>
<feature type="domain" description="Prepilin type IV endopeptidase peptidase" evidence="8">
    <location>
        <begin position="109"/>
        <end position="223"/>
    </location>
</feature>
<dbReference type="EMBL" id="PFAK01000006">
    <property type="protein sequence ID" value="PIR96555.1"/>
    <property type="molecule type" value="Genomic_DNA"/>
</dbReference>
<organism evidence="10 11">
    <name type="scientific">Candidatus Doudnabacteria bacterium CG10_big_fil_rev_8_21_14_0_10_42_18</name>
    <dbReference type="NCBI Taxonomy" id="1974552"/>
    <lineage>
        <taxon>Bacteria</taxon>
        <taxon>Candidatus Doudnaibacteriota</taxon>
    </lineage>
</organism>
<evidence type="ECO:0000259" key="8">
    <source>
        <dbReference type="Pfam" id="PF01478"/>
    </source>
</evidence>
<dbReference type="InterPro" id="IPR050882">
    <property type="entry name" value="Prepilin_peptidase/N-MTase"/>
</dbReference>
<evidence type="ECO:0000256" key="6">
    <source>
        <dbReference type="ARBA" id="ARBA00023136"/>
    </source>
</evidence>
<comment type="similarity">
    <text evidence="2">Belongs to the peptidase A24 family.</text>
</comment>
<dbReference type="PANTHER" id="PTHR30487">
    <property type="entry name" value="TYPE 4 PREPILIN-LIKE PROTEINS LEADER PEPTIDE-PROCESSING ENZYME"/>
    <property type="match status" value="1"/>
</dbReference>
<evidence type="ECO:0000256" key="7">
    <source>
        <dbReference type="SAM" id="Phobius"/>
    </source>
</evidence>
<feature type="transmembrane region" description="Helical" evidence="7">
    <location>
        <begin position="194"/>
        <end position="227"/>
    </location>
</feature>
<feature type="transmembrane region" description="Helical" evidence="7">
    <location>
        <begin position="131"/>
        <end position="155"/>
    </location>
</feature>
<keyword evidence="4 7" id="KW-0812">Transmembrane</keyword>
<dbReference type="Proteomes" id="UP000230922">
    <property type="component" value="Unassembled WGS sequence"/>
</dbReference>
<dbReference type="InterPro" id="IPR010627">
    <property type="entry name" value="Prepilin_pept_A24_N"/>
</dbReference>
<keyword evidence="5 7" id="KW-1133">Transmembrane helix</keyword>
<feature type="transmembrane region" description="Helical" evidence="7">
    <location>
        <begin position="239"/>
        <end position="262"/>
    </location>
</feature>
<feature type="transmembrane region" description="Helical" evidence="7">
    <location>
        <begin position="75"/>
        <end position="93"/>
    </location>
</feature>
<dbReference type="Pfam" id="PF06750">
    <property type="entry name" value="A24_N_bact"/>
    <property type="match status" value="1"/>
</dbReference>
<dbReference type="InterPro" id="IPR000045">
    <property type="entry name" value="Prepilin_IV_endopep_pep"/>
</dbReference>
<dbReference type="Gene3D" id="1.20.120.1220">
    <property type="match status" value="1"/>
</dbReference>